<reference evidence="2" key="1">
    <citation type="submission" date="2023-06" db="EMBL/GenBank/DDBJ databases">
        <title>Genomic analysis of the entomopathogenic nematode Steinernema hermaphroditum.</title>
        <authorList>
            <person name="Schwarz E.M."/>
            <person name="Heppert J.K."/>
            <person name="Baniya A."/>
            <person name="Schwartz H.T."/>
            <person name="Tan C.-H."/>
            <person name="Antoshechkin I."/>
            <person name="Sternberg P.W."/>
            <person name="Goodrich-Blair H."/>
            <person name="Dillman A.R."/>
        </authorList>
    </citation>
    <scope>NUCLEOTIDE SEQUENCE</scope>
    <source>
        <strain evidence="2">PS9179</strain>
        <tissue evidence="2">Whole animal</tissue>
    </source>
</reference>
<dbReference type="Proteomes" id="UP001175271">
    <property type="component" value="Unassembled WGS sequence"/>
</dbReference>
<feature type="compositionally biased region" description="Basic and acidic residues" evidence="1">
    <location>
        <begin position="288"/>
        <end position="301"/>
    </location>
</feature>
<comment type="caution">
    <text evidence="2">The sequence shown here is derived from an EMBL/GenBank/DDBJ whole genome shotgun (WGS) entry which is preliminary data.</text>
</comment>
<protein>
    <submittedName>
        <fullName evidence="2">Uncharacterized protein</fullName>
    </submittedName>
</protein>
<feature type="compositionally biased region" description="Polar residues" evidence="1">
    <location>
        <begin position="70"/>
        <end position="89"/>
    </location>
</feature>
<gene>
    <name evidence="2" type="ORF">QR680_014947</name>
</gene>
<feature type="compositionally biased region" description="Basic and acidic residues" evidence="1">
    <location>
        <begin position="45"/>
        <end position="54"/>
    </location>
</feature>
<proteinExistence type="predicted"/>
<keyword evidence="3" id="KW-1185">Reference proteome</keyword>
<dbReference type="EMBL" id="JAUCMV010000002">
    <property type="protein sequence ID" value="KAK0420892.1"/>
    <property type="molecule type" value="Genomic_DNA"/>
</dbReference>
<feature type="region of interest" description="Disordered" evidence="1">
    <location>
        <begin position="44"/>
        <end position="99"/>
    </location>
</feature>
<feature type="compositionally biased region" description="Polar residues" evidence="1">
    <location>
        <begin position="191"/>
        <end position="200"/>
    </location>
</feature>
<organism evidence="2 3">
    <name type="scientific">Steinernema hermaphroditum</name>
    <dbReference type="NCBI Taxonomy" id="289476"/>
    <lineage>
        <taxon>Eukaryota</taxon>
        <taxon>Metazoa</taxon>
        <taxon>Ecdysozoa</taxon>
        <taxon>Nematoda</taxon>
        <taxon>Chromadorea</taxon>
        <taxon>Rhabditida</taxon>
        <taxon>Tylenchina</taxon>
        <taxon>Panagrolaimomorpha</taxon>
        <taxon>Strongyloidoidea</taxon>
        <taxon>Steinernematidae</taxon>
        <taxon>Steinernema</taxon>
    </lineage>
</organism>
<sequence>MKRPNEEKKASSADRSMDIKIVTGSLSKLTLELPDECIDLKLTISRKEELEASKPSDGYACSDEEESVESVPQAQSTPKPATPLASNKRATPVAPTLPSLSASIDHSAKYLLDLIQKRHLVAGPQSTHPLPTSESNAEDVVQAAGHNELSNSSACSDEEESEESVPQAQSTPKPAAPLASNKRATPVAPTLSVSQAQSTSPLLSALTDHKAAVLTAKDVPKSGRIANQALNTTKVQSVKQIAPKSNAVLPKPSTPSVPSTPKSQAIATPKSQTPSTPSYSYGGGGYHHSWDQDRDEYGRFC</sequence>
<dbReference type="AlphaFoldDB" id="A0AA39IAN2"/>
<feature type="region of interest" description="Disordered" evidence="1">
    <location>
        <begin position="235"/>
        <end position="301"/>
    </location>
</feature>
<evidence type="ECO:0000313" key="2">
    <source>
        <dbReference type="EMBL" id="KAK0420892.1"/>
    </source>
</evidence>
<feature type="region of interest" description="Disordered" evidence="1">
    <location>
        <begin position="123"/>
        <end position="200"/>
    </location>
</feature>
<evidence type="ECO:0000256" key="1">
    <source>
        <dbReference type="SAM" id="MobiDB-lite"/>
    </source>
</evidence>
<evidence type="ECO:0000313" key="3">
    <source>
        <dbReference type="Proteomes" id="UP001175271"/>
    </source>
</evidence>
<feature type="compositionally biased region" description="Low complexity" evidence="1">
    <location>
        <begin position="250"/>
        <end position="263"/>
    </location>
</feature>
<name>A0AA39IAN2_9BILA</name>
<feature type="compositionally biased region" description="Polar residues" evidence="1">
    <location>
        <begin position="124"/>
        <end position="135"/>
    </location>
</feature>
<accession>A0AA39IAN2</accession>